<evidence type="ECO:0000256" key="2">
    <source>
        <dbReference type="SAM" id="Phobius"/>
    </source>
</evidence>
<gene>
    <name evidence="3" type="ORF">SDC9_153532</name>
</gene>
<dbReference type="SUPFAM" id="SSF54523">
    <property type="entry name" value="Pili subunits"/>
    <property type="match status" value="1"/>
</dbReference>
<dbReference type="InterPro" id="IPR000983">
    <property type="entry name" value="Bac_GSPG_pilin"/>
</dbReference>
<evidence type="ECO:0008006" key="4">
    <source>
        <dbReference type="Google" id="ProtNLM"/>
    </source>
</evidence>
<dbReference type="GO" id="GO:0015628">
    <property type="term" value="P:protein secretion by the type II secretion system"/>
    <property type="evidence" value="ECO:0007669"/>
    <property type="project" value="InterPro"/>
</dbReference>
<protein>
    <recommendedName>
        <fullName evidence="4">Type II secretion system protein GspG C-terminal domain-containing protein</fullName>
    </recommendedName>
</protein>
<keyword evidence="2" id="KW-0472">Membrane</keyword>
<name>A0A645EXX9_9ZZZZ</name>
<comment type="caution">
    <text evidence="3">The sequence shown here is derived from an EMBL/GenBank/DDBJ whole genome shotgun (WGS) entry which is preliminary data.</text>
</comment>
<keyword evidence="2" id="KW-0812">Transmembrane</keyword>
<evidence type="ECO:0000313" key="3">
    <source>
        <dbReference type="EMBL" id="MPN06276.1"/>
    </source>
</evidence>
<proteinExistence type="predicted"/>
<dbReference type="AlphaFoldDB" id="A0A645EXX9"/>
<organism evidence="3">
    <name type="scientific">bioreactor metagenome</name>
    <dbReference type="NCBI Taxonomy" id="1076179"/>
    <lineage>
        <taxon>unclassified sequences</taxon>
        <taxon>metagenomes</taxon>
        <taxon>ecological metagenomes</taxon>
    </lineage>
</organism>
<dbReference type="GO" id="GO:0015627">
    <property type="term" value="C:type II protein secretion system complex"/>
    <property type="evidence" value="ECO:0007669"/>
    <property type="project" value="InterPro"/>
</dbReference>
<dbReference type="InterPro" id="IPR045584">
    <property type="entry name" value="Pilin-like"/>
</dbReference>
<reference evidence="3" key="1">
    <citation type="submission" date="2019-08" db="EMBL/GenBank/DDBJ databases">
        <authorList>
            <person name="Kucharzyk K."/>
            <person name="Murdoch R.W."/>
            <person name="Higgins S."/>
            <person name="Loffler F."/>
        </authorList>
    </citation>
    <scope>NUCLEOTIDE SEQUENCE</scope>
</reference>
<evidence type="ECO:0000256" key="1">
    <source>
        <dbReference type="ARBA" id="ARBA00022481"/>
    </source>
</evidence>
<accession>A0A645EXX9</accession>
<dbReference type="NCBIfam" id="TIGR02532">
    <property type="entry name" value="IV_pilin_GFxxxE"/>
    <property type="match status" value="1"/>
</dbReference>
<keyword evidence="1" id="KW-0488">Methylation</keyword>
<dbReference type="InterPro" id="IPR012902">
    <property type="entry name" value="N_methyl_site"/>
</dbReference>
<keyword evidence="2" id="KW-1133">Transmembrane helix</keyword>
<dbReference type="Gene3D" id="3.30.700.10">
    <property type="entry name" value="Glycoprotein, Type 4 Pilin"/>
    <property type="match status" value="1"/>
</dbReference>
<feature type="transmembrane region" description="Helical" evidence="2">
    <location>
        <begin position="7"/>
        <end position="29"/>
    </location>
</feature>
<dbReference type="Pfam" id="PF07963">
    <property type="entry name" value="N_methyl"/>
    <property type="match status" value="1"/>
</dbReference>
<sequence length="171" mass="18867">MKKNKKFGFTLVELLIVISIISILNIVGISSFRTIQTKSRDAKRKNDLSSISKALNMYYNDVGVFPYGSLLDIDSMIKASGVGFSADVNGTVVTYMVEVPRETTNGVEEYSYLSTTGKSFKLFSNLENENDNSCLKDDNGVVLKNIDDYVVINGCIYGISSSNIKLEDSLL</sequence>
<dbReference type="EMBL" id="VSSQ01052180">
    <property type="protein sequence ID" value="MPN06276.1"/>
    <property type="molecule type" value="Genomic_DNA"/>
</dbReference>
<dbReference type="PRINTS" id="PR00813">
    <property type="entry name" value="BCTERIALGSPG"/>
</dbReference>